<dbReference type="EMBL" id="NJBO01000001">
    <property type="protein sequence ID" value="TKJ44448.1"/>
    <property type="molecule type" value="Genomic_DNA"/>
</dbReference>
<dbReference type="Pfam" id="PF03099">
    <property type="entry name" value="BPL_LplA_LipB"/>
    <property type="match status" value="1"/>
</dbReference>
<evidence type="ECO:0000256" key="1">
    <source>
        <dbReference type="ARBA" id="ARBA00022598"/>
    </source>
</evidence>
<dbReference type="Gene3D" id="3.30.930.10">
    <property type="entry name" value="Bira Bifunctional Protein, Domain 2"/>
    <property type="match status" value="1"/>
</dbReference>
<sequence length="243" mass="26799">MIMDAARISKALGLSHVEFREEVTSTQDAARASQASPPYLVCALEQSAGKGRLGRRWQSDRGGLYFTLVVQRQKEDWAVPLVCAYALWKEVSSKVLSLQLKWPNDLYAEEKKLAGIVVEGWDDRLGIGVGVNVNQQGFEGSLASSAISLRMLAGAEFDLEALLIDTVSLILKAMDELAEHGFRFFQPSIRRVLLEADQPVKVIRDNRTYTGRLLDLGPSGEALVQGSEGELFTVPAQHLLEAR</sequence>
<dbReference type="PANTHER" id="PTHR12835">
    <property type="entry name" value="BIOTIN PROTEIN LIGASE"/>
    <property type="match status" value="1"/>
</dbReference>
<protein>
    <submittedName>
        <fullName evidence="3">Biotin--[acetyl-CoA-carboxylase] ligase</fullName>
    </submittedName>
</protein>
<reference evidence="3 4" key="1">
    <citation type="submission" date="2017-06" db="EMBL/GenBank/DDBJ databases">
        <title>Novel microbial phyla capable of carbon fixation and sulfur reduction in deep-sea sediments.</title>
        <authorList>
            <person name="Huang J."/>
            <person name="Baker B."/>
            <person name="Wang Y."/>
        </authorList>
    </citation>
    <scope>NUCLEOTIDE SEQUENCE [LARGE SCALE GENOMIC DNA]</scope>
    <source>
        <strain evidence="3">B3_TA06</strain>
    </source>
</reference>
<proteinExistence type="predicted"/>
<name>A0A532VB94_UNCT6</name>
<evidence type="ECO:0000313" key="3">
    <source>
        <dbReference type="EMBL" id="TKJ44448.1"/>
    </source>
</evidence>
<organism evidence="3 4">
    <name type="scientific">candidate division TA06 bacterium B3_TA06</name>
    <dbReference type="NCBI Taxonomy" id="2012487"/>
    <lineage>
        <taxon>Bacteria</taxon>
        <taxon>Bacteria division TA06</taxon>
    </lineage>
</organism>
<feature type="domain" description="BPL/LPL catalytic" evidence="2">
    <location>
        <begin position="27"/>
        <end position="121"/>
    </location>
</feature>
<dbReference type="CDD" id="cd16442">
    <property type="entry name" value="BPL"/>
    <property type="match status" value="1"/>
</dbReference>
<dbReference type="Proteomes" id="UP000317778">
    <property type="component" value="Unassembled WGS sequence"/>
</dbReference>
<dbReference type="InterPro" id="IPR045864">
    <property type="entry name" value="aa-tRNA-synth_II/BPL/LPL"/>
</dbReference>
<dbReference type="GO" id="GO:0005737">
    <property type="term" value="C:cytoplasm"/>
    <property type="evidence" value="ECO:0007669"/>
    <property type="project" value="TreeGrafter"/>
</dbReference>
<dbReference type="InterPro" id="IPR004408">
    <property type="entry name" value="Biotin_CoA_COase_ligase"/>
</dbReference>
<dbReference type="InterPro" id="IPR004143">
    <property type="entry name" value="BPL_LPL_catalytic"/>
</dbReference>
<evidence type="ECO:0000259" key="2">
    <source>
        <dbReference type="Pfam" id="PF03099"/>
    </source>
</evidence>
<evidence type="ECO:0000313" key="4">
    <source>
        <dbReference type="Proteomes" id="UP000317778"/>
    </source>
</evidence>
<dbReference type="AlphaFoldDB" id="A0A532VB94"/>
<accession>A0A532VB94</accession>
<dbReference type="NCBIfam" id="TIGR00121">
    <property type="entry name" value="birA_ligase"/>
    <property type="match status" value="1"/>
</dbReference>
<comment type="caution">
    <text evidence="3">The sequence shown here is derived from an EMBL/GenBank/DDBJ whole genome shotgun (WGS) entry which is preliminary data.</text>
</comment>
<dbReference type="GO" id="GO:0004077">
    <property type="term" value="F:biotin--[biotin carboxyl-carrier protein] ligase activity"/>
    <property type="evidence" value="ECO:0007669"/>
    <property type="project" value="InterPro"/>
</dbReference>
<dbReference type="PANTHER" id="PTHR12835:SF5">
    <property type="entry name" value="BIOTIN--PROTEIN LIGASE"/>
    <property type="match status" value="1"/>
</dbReference>
<dbReference type="SUPFAM" id="SSF55681">
    <property type="entry name" value="Class II aaRS and biotin synthetases"/>
    <property type="match status" value="1"/>
</dbReference>
<keyword evidence="1 3" id="KW-0436">Ligase</keyword>
<gene>
    <name evidence="3" type="ORF">CEE36_01515</name>
</gene>